<gene>
    <name evidence="1" type="ORF">FPZ49_28665</name>
</gene>
<sequence length="76" mass="8476">MGMDQNQGHHWRKIIGIKTAPKSLFSSGLFNGNIALFDIIPSPRLKLLIELDYPLEGLKPSHRKPAWPLPFSPATA</sequence>
<name>A0A559K366_9BACL</name>
<organism evidence="1 2">
    <name type="scientific">Paenibacillus cremeus</name>
    <dbReference type="NCBI Taxonomy" id="2163881"/>
    <lineage>
        <taxon>Bacteria</taxon>
        <taxon>Bacillati</taxon>
        <taxon>Bacillota</taxon>
        <taxon>Bacilli</taxon>
        <taxon>Bacillales</taxon>
        <taxon>Paenibacillaceae</taxon>
        <taxon>Paenibacillus</taxon>
    </lineage>
</organism>
<dbReference type="Proteomes" id="UP000317036">
    <property type="component" value="Unassembled WGS sequence"/>
</dbReference>
<protein>
    <submittedName>
        <fullName evidence="1">Uncharacterized protein</fullName>
    </submittedName>
</protein>
<comment type="caution">
    <text evidence="1">The sequence shown here is derived from an EMBL/GenBank/DDBJ whole genome shotgun (WGS) entry which is preliminary data.</text>
</comment>
<dbReference type="EMBL" id="VNJI01000052">
    <property type="protein sequence ID" value="TVY06572.1"/>
    <property type="molecule type" value="Genomic_DNA"/>
</dbReference>
<dbReference type="AlphaFoldDB" id="A0A559K366"/>
<evidence type="ECO:0000313" key="2">
    <source>
        <dbReference type="Proteomes" id="UP000317036"/>
    </source>
</evidence>
<accession>A0A559K366</accession>
<proteinExistence type="predicted"/>
<evidence type="ECO:0000313" key="1">
    <source>
        <dbReference type="EMBL" id="TVY06572.1"/>
    </source>
</evidence>
<keyword evidence="2" id="KW-1185">Reference proteome</keyword>
<reference evidence="1 2" key="1">
    <citation type="submission" date="2019-07" db="EMBL/GenBank/DDBJ databases">
        <authorList>
            <person name="Kim J."/>
        </authorList>
    </citation>
    <scope>NUCLEOTIDE SEQUENCE [LARGE SCALE GENOMIC DNA]</scope>
    <source>
        <strain evidence="1 2">JC52</strain>
    </source>
</reference>